<dbReference type="EMBL" id="CP029822">
    <property type="protein sequence ID" value="AZS49677.1"/>
    <property type="molecule type" value="Genomic_DNA"/>
</dbReference>
<feature type="domain" description="SPOR" evidence="3">
    <location>
        <begin position="475"/>
        <end position="552"/>
    </location>
</feature>
<keyword evidence="2" id="KW-1133">Transmembrane helix</keyword>
<dbReference type="InterPro" id="IPR027417">
    <property type="entry name" value="P-loop_NTPase"/>
</dbReference>
<reference evidence="5" key="1">
    <citation type="submission" date="2018-06" db="EMBL/GenBank/DDBJ databases">
        <title>Complete genome of Pseudomonas insecticola strain QZS01.</title>
        <authorList>
            <person name="Wang J."/>
            <person name="Su Q."/>
        </authorList>
    </citation>
    <scope>NUCLEOTIDE SEQUENCE [LARGE SCALE GENOMIC DNA]</scope>
    <source>
        <strain evidence="5">QZS01</strain>
    </source>
</reference>
<feature type="transmembrane region" description="Helical" evidence="2">
    <location>
        <begin position="316"/>
        <end position="334"/>
    </location>
</feature>
<name>A0A3Q9JHI1_9GAMM</name>
<feature type="compositionally biased region" description="Polar residues" evidence="1">
    <location>
        <begin position="380"/>
        <end position="390"/>
    </location>
</feature>
<dbReference type="PROSITE" id="PS51724">
    <property type="entry name" value="SPOR"/>
    <property type="match status" value="1"/>
</dbReference>
<dbReference type="KEGG" id="emo:DM558_02275"/>
<dbReference type="AlphaFoldDB" id="A0A3Q9JHI1"/>
<dbReference type="PANTHER" id="PTHR35894:SF7">
    <property type="entry name" value="GENERAL SECRETION PATHWAY PROTEIN A-RELATED"/>
    <property type="match status" value="1"/>
</dbReference>
<feature type="compositionally biased region" description="Low complexity" evidence="1">
    <location>
        <begin position="248"/>
        <end position="258"/>
    </location>
</feature>
<dbReference type="InterPro" id="IPR049945">
    <property type="entry name" value="AAA_22"/>
</dbReference>
<feature type="compositionally biased region" description="Low complexity" evidence="1">
    <location>
        <begin position="360"/>
        <end position="379"/>
    </location>
</feature>
<dbReference type="Pfam" id="PF13401">
    <property type="entry name" value="AAA_22"/>
    <property type="match status" value="1"/>
</dbReference>
<dbReference type="InterPro" id="IPR052026">
    <property type="entry name" value="ExeA_AAA_ATPase_DNA-bind"/>
</dbReference>
<sequence>MNTSQLDEQFLSYYQLSHDPFAARVPNFKFFSAQRKTILGQMHHLARHSQLMLMITGPKDSGKTLLRQALIASFNKDIVKIVNVSAKDCTSPSQIITILADELKLAEATPEMIIGELNKLAEKDINLYLMIDDAEALSEDTLQLLLNLTSEQLKSFHIFLFARPALLEKLEDSSLGKEVTFNLPLTPYTLEETKEYLALRLEGAGQSLALFSDEQLFDIYTQSGGWPGVINQVAKELLLSNMEDQAQEQEQPLHPQQQSKSENIMSFDDNKKDDEPSIGSLFTDKEDDQPDSFFAIDDEKTKKKAKSSGFIPKKHLVIAAIVAIVLLGIIFFSGSSKKTTDDKDNNVLADHYATLADNETQTTDLPLTTGTEALPTGTTNGASSLPLTTNNDTVPTTDIPVVTNTEQNTTLSTPPQNNNVTTTTPVTEPTATVTTAPTEQPVQTKPATVTKPAAEPVKTQKTTQSAVLGTAWYKKQAGSNYTIQVSVASNEKSAQDFIKRQAAGDYHYYKRSRSGKVDYVITYGSYSGRTLAQSAVKKLPQSVQSSKPWVRTFTSIKAELTK</sequence>
<gene>
    <name evidence="4" type="ORF">DM558_02275</name>
</gene>
<keyword evidence="2" id="KW-0812">Transmembrane</keyword>
<dbReference type="GO" id="GO:0016887">
    <property type="term" value="F:ATP hydrolysis activity"/>
    <property type="evidence" value="ECO:0007669"/>
    <property type="project" value="InterPro"/>
</dbReference>
<feature type="region of interest" description="Disordered" evidence="1">
    <location>
        <begin position="360"/>
        <end position="461"/>
    </location>
</feature>
<feature type="compositionally biased region" description="Low complexity" evidence="1">
    <location>
        <begin position="413"/>
        <end position="444"/>
    </location>
</feature>
<dbReference type="Gene3D" id="3.30.70.1070">
    <property type="entry name" value="Sporulation related repeat"/>
    <property type="match status" value="1"/>
</dbReference>
<dbReference type="PANTHER" id="PTHR35894">
    <property type="entry name" value="GENERAL SECRETION PATHWAY PROTEIN A-RELATED"/>
    <property type="match status" value="1"/>
</dbReference>
<proteinExistence type="predicted"/>
<dbReference type="SUPFAM" id="SSF52540">
    <property type="entry name" value="P-loop containing nucleoside triphosphate hydrolases"/>
    <property type="match status" value="1"/>
</dbReference>
<dbReference type="Pfam" id="PF05036">
    <property type="entry name" value="SPOR"/>
    <property type="match status" value="1"/>
</dbReference>
<organism evidence="4 5">
    <name type="scientific">Entomomonas moraniae</name>
    <dbReference type="NCBI Taxonomy" id="2213226"/>
    <lineage>
        <taxon>Bacteria</taxon>
        <taxon>Pseudomonadati</taxon>
        <taxon>Pseudomonadota</taxon>
        <taxon>Gammaproteobacteria</taxon>
        <taxon>Pseudomonadales</taxon>
        <taxon>Pseudomonadaceae</taxon>
        <taxon>Entomomonas</taxon>
    </lineage>
</organism>
<dbReference type="Gene3D" id="3.40.50.300">
    <property type="entry name" value="P-loop containing nucleotide triphosphate hydrolases"/>
    <property type="match status" value="1"/>
</dbReference>
<evidence type="ECO:0000313" key="5">
    <source>
        <dbReference type="Proteomes" id="UP000273143"/>
    </source>
</evidence>
<dbReference type="InterPro" id="IPR007730">
    <property type="entry name" value="SPOR-like_dom"/>
</dbReference>
<dbReference type="SUPFAM" id="SSF110997">
    <property type="entry name" value="Sporulation related repeat"/>
    <property type="match status" value="1"/>
</dbReference>
<accession>A0A3Q9JHI1</accession>
<dbReference type="GO" id="GO:0042834">
    <property type="term" value="F:peptidoglycan binding"/>
    <property type="evidence" value="ECO:0007669"/>
    <property type="project" value="InterPro"/>
</dbReference>
<dbReference type="RefSeq" id="WP_127161866.1">
    <property type="nucleotide sequence ID" value="NZ_CP029822.1"/>
</dbReference>
<keyword evidence="5" id="KW-1185">Reference proteome</keyword>
<evidence type="ECO:0000259" key="3">
    <source>
        <dbReference type="PROSITE" id="PS51724"/>
    </source>
</evidence>
<dbReference type="InterPro" id="IPR036680">
    <property type="entry name" value="SPOR-like_sf"/>
</dbReference>
<evidence type="ECO:0000256" key="2">
    <source>
        <dbReference type="SAM" id="Phobius"/>
    </source>
</evidence>
<keyword evidence="2" id="KW-0472">Membrane</keyword>
<feature type="compositionally biased region" description="Low complexity" evidence="1">
    <location>
        <begin position="391"/>
        <end position="405"/>
    </location>
</feature>
<evidence type="ECO:0000313" key="4">
    <source>
        <dbReference type="EMBL" id="AZS49677.1"/>
    </source>
</evidence>
<dbReference type="Proteomes" id="UP000273143">
    <property type="component" value="Chromosome"/>
</dbReference>
<protein>
    <recommendedName>
        <fullName evidence="3">SPOR domain-containing protein</fullName>
    </recommendedName>
</protein>
<feature type="region of interest" description="Disordered" evidence="1">
    <location>
        <begin position="244"/>
        <end position="270"/>
    </location>
</feature>
<evidence type="ECO:0000256" key="1">
    <source>
        <dbReference type="SAM" id="MobiDB-lite"/>
    </source>
</evidence>